<protein>
    <submittedName>
        <fullName evidence="2">Uncharacterized protein</fullName>
    </submittedName>
</protein>
<evidence type="ECO:0000313" key="3">
    <source>
        <dbReference type="Proteomes" id="UP001501637"/>
    </source>
</evidence>
<dbReference type="Proteomes" id="UP001501637">
    <property type="component" value="Unassembled WGS sequence"/>
</dbReference>
<organism evidence="2 3">
    <name type="scientific">Streptomyces rectiviolaceus</name>
    <dbReference type="NCBI Taxonomy" id="332591"/>
    <lineage>
        <taxon>Bacteria</taxon>
        <taxon>Bacillati</taxon>
        <taxon>Actinomycetota</taxon>
        <taxon>Actinomycetes</taxon>
        <taxon>Kitasatosporales</taxon>
        <taxon>Streptomycetaceae</taxon>
        <taxon>Streptomyces</taxon>
    </lineage>
</organism>
<proteinExistence type="predicted"/>
<sequence>MRSTAPHPHPSSGCGHWSRRPHIRHRTVTHSSAHVRSVTGVTVAPRATGGITGAPHAQGYDGGAYTCSRRQTGHRTDTLLCVITLTVFAGPGRGLSRGLGIPSSTKTACRSAV</sequence>
<reference evidence="3" key="1">
    <citation type="journal article" date="2019" name="Int. J. Syst. Evol. Microbiol.">
        <title>The Global Catalogue of Microorganisms (GCM) 10K type strain sequencing project: providing services to taxonomists for standard genome sequencing and annotation.</title>
        <authorList>
            <consortium name="The Broad Institute Genomics Platform"/>
            <consortium name="The Broad Institute Genome Sequencing Center for Infectious Disease"/>
            <person name="Wu L."/>
            <person name="Ma J."/>
        </authorList>
    </citation>
    <scope>NUCLEOTIDE SEQUENCE [LARGE SCALE GENOMIC DNA]</scope>
    <source>
        <strain evidence="3">JCM 9092</strain>
    </source>
</reference>
<evidence type="ECO:0000256" key="1">
    <source>
        <dbReference type="SAM" id="MobiDB-lite"/>
    </source>
</evidence>
<gene>
    <name evidence="2" type="ORF">GCM10010449_20720</name>
</gene>
<dbReference type="EMBL" id="BAAAUG010000030">
    <property type="protein sequence ID" value="GAA3097126.1"/>
    <property type="molecule type" value="Genomic_DNA"/>
</dbReference>
<feature type="region of interest" description="Disordered" evidence="1">
    <location>
        <begin position="1"/>
        <end position="20"/>
    </location>
</feature>
<keyword evidence="3" id="KW-1185">Reference proteome</keyword>
<accession>A0ABP6MB94</accession>
<comment type="caution">
    <text evidence="2">The sequence shown here is derived from an EMBL/GenBank/DDBJ whole genome shotgun (WGS) entry which is preliminary data.</text>
</comment>
<evidence type="ECO:0000313" key="2">
    <source>
        <dbReference type="EMBL" id="GAA3097126.1"/>
    </source>
</evidence>
<name>A0ABP6MB94_9ACTN</name>